<feature type="transmembrane region" description="Helical" evidence="8">
    <location>
        <begin position="165"/>
        <end position="184"/>
    </location>
</feature>
<comment type="caution">
    <text evidence="9">The sequence shown here is derived from an EMBL/GenBank/DDBJ whole genome shotgun (WGS) entry which is preliminary data.</text>
</comment>
<dbReference type="PANTHER" id="PTHR30269:SF32">
    <property type="entry name" value="MEMBRANE TRANSPORTER PROTEIN-RELATED"/>
    <property type="match status" value="1"/>
</dbReference>
<keyword evidence="4 8" id="KW-1003">Cell membrane</keyword>
<keyword evidence="6 8" id="KW-1133">Transmembrane helix</keyword>
<comment type="subcellular location">
    <subcellularLocation>
        <location evidence="1 8">Cell membrane</location>
        <topology evidence="1 8">Multi-pass membrane protein</topology>
    </subcellularLocation>
</comment>
<evidence type="ECO:0000256" key="7">
    <source>
        <dbReference type="ARBA" id="ARBA00023136"/>
    </source>
</evidence>
<dbReference type="Proteomes" id="UP000755667">
    <property type="component" value="Unassembled WGS sequence"/>
</dbReference>
<evidence type="ECO:0000256" key="4">
    <source>
        <dbReference type="ARBA" id="ARBA00022475"/>
    </source>
</evidence>
<accession>A0A9Q2RXY5</accession>
<feature type="transmembrane region" description="Helical" evidence="8">
    <location>
        <begin position="43"/>
        <end position="60"/>
    </location>
</feature>
<evidence type="ECO:0000256" key="1">
    <source>
        <dbReference type="ARBA" id="ARBA00004651"/>
    </source>
</evidence>
<reference evidence="9 12" key="1">
    <citation type="submission" date="2021-01" db="EMBL/GenBank/DDBJ databases">
        <title>Diatom-associated Roseobacters Show Island Model of Population Structure.</title>
        <authorList>
            <person name="Qu L."/>
            <person name="Feng X."/>
            <person name="Chen Y."/>
            <person name="Li L."/>
            <person name="Wang X."/>
            <person name="Hu Z."/>
            <person name="Wang H."/>
            <person name="Luo H."/>
        </authorList>
    </citation>
    <scope>NUCLEOTIDE SEQUENCE</scope>
    <source>
        <strain evidence="10 12">CC28-63</strain>
        <strain evidence="9">CC28-69</strain>
    </source>
</reference>
<evidence type="ECO:0000313" key="9">
    <source>
        <dbReference type="EMBL" id="MBM2413290.1"/>
    </source>
</evidence>
<evidence type="ECO:0000256" key="5">
    <source>
        <dbReference type="ARBA" id="ARBA00022692"/>
    </source>
</evidence>
<dbReference type="InterPro" id="IPR002781">
    <property type="entry name" value="TM_pro_TauE-like"/>
</dbReference>
<dbReference type="PANTHER" id="PTHR30269">
    <property type="entry name" value="TRANSMEMBRANE PROTEIN YFCA"/>
    <property type="match status" value="1"/>
</dbReference>
<feature type="transmembrane region" description="Helical" evidence="8">
    <location>
        <begin position="196"/>
        <end position="215"/>
    </location>
</feature>
<dbReference type="Pfam" id="PF01925">
    <property type="entry name" value="TauE"/>
    <property type="match status" value="1"/>
</dbReference>
<protein>
    <recommendedName>
        <fullName evidence="8">Probable membrane transporter protein</fullName>
    </recommendedName>
</protein>
<evidence type="ECO:0000256" key="8">
    <source>
        <dbReference type="RuleBase" id="RU363041"/>
    </source>
</evidence>
<organism evidence="9 11">
    <name type="scientific">Marivita cryptomonadis</name>
    <dbReference type="NCBI Taxonomy" id="505252"/>
    <lineage>
        <taxon>Bacteria</taxon>
        <taxon>Pseudomonadati</taxon>
        <taxon>Pseudomonadota</taxon>
        <taxon>Alphaproteobacteria</taxon>
        <taxon>Rhodobacterales</taxon>
        <taxon>Roseobacteraceae</taxon>
        <taxon>Marivita</taxon>
    </lineage>
</organism>
<feature type="transmembrane region" description="Helical" evidence="8">
    <location>
        <begin position="227"/>
        <end position="244"/>
    </location>
</feature>
<proteinExistence type="inferred from homology"/>
<evidence type="ECO:0000256" key="3">
    <source>
        <dbReference type="ARBA" id="ARBA00022448"/>
    </source>
</evidence>
<name>A0A9Q2RXY5_9RHOB</name>
<sequence>MIELLLIGAVVFVIAGSVKGLVGIGLPTAAISMLTMFIDPRTAIAMGLVPIVVSNAWQVWTMGDIRGAFQRYWIFALALGVSVFVTVVLSAEISDRVIFLALGLSIVSFAALNLRFTMPRLPDRFDKLGQLGFGTAGGILGGLSGVWVAPVIMYMSARQVPKDEFVRAVGLLLLIGGVPFALAYVQQGFLTPELGAMSLALVVPTLLGFTLGAKLRSRFSNESFRKLVLYVFLILGLNLLRRGIF</sequence>
<dbReference type="EMBL" id="JAFBXE010000008">
    <property type="protein sequence ID" value="MBM2413290.1"/>
    <property type="molecule type" value="Genomic_DNA"/>
</dbReference>
<keyword evidence="7 8" id="KW-0472">Membrane</keyword>
<dbReference type="InterPro" id="IPR052017">
    <property type="entry name" value="TSUP"/>
</dbReference>
<feature type="transmembrane region" description="Helical" evidence="8">
    <location>
        <begin position="97"/>
        <end position="116"/>
    </location>
</feature>
<evidence type="ECO:0000256" key="6">
    <source>
        <dbReference type="ARBA" id="ARBA00022989"/>
    </source>
</evidence>
<keyword evidence="5 8" id="KW-0812">Transmembrane</keyword>
<comment type="similarity">
    <text evidence="2 8">Belongs to the 4-toluene sulfonate uptake permease (TSUP) (TC 2.A.102) family.</text>
</comment>
<feature type="transmembrane region" description="Helical" evidence="8">
    <location>
        <begin position="6"/>
        <end position="31"/>
    </location>
</feature>
<feature type="transmembrane region" description="Helical" evidence="8">
    <location>
        <begin position="72"/>
        <end position="90"/>
    </location>
</feature>
<evidence type="ECO:0000313" key="10">
    <source>
        <dbReference type="EMBL" id="MBM2417958.1"/>
    </source>
</evidence>
<evidence type="ECO:0000256" key="2">
    <source>
        <dbReference type="ARBA" id="ARBA00009142"/>
    </source>
</evidence>
<keyword evidence="12" id="KW-1185">Reference proteome</keyword>
<dbReference type="AlphaFoldDB" id="A0A9Q2RXY5"/>
<dbReference type="Proteomes" id="UP000809440">
    <property type="component" value="Unassembled WGS sequence"/>
</dbReference>
<evidence type="ECO:0000313" key="11">
    <source>
        <dbReference type="Proteomes" id="UP000755667"/>
    </source>
</evidence>
<keyword evidence="3" id="KW-0813">Transport</keyword>
<dbReference type="RefSeq" id="WP_176234503.1">
    <property type="nucleotide sequence ID" value="NZ_JAFBWU010000008.1"/>
</dbReference>
<evidence type="ECO:0000313" key="12">
    <source>
        <dbReference type="Proteomes" id="UP000809440"/>
    </source>
</evidence>
<feature type="transmembrane region" description="Helical" evidence="8">
    <location>
        <begin position="128"/>
        <end position="153"/>
    </location>
</feature>
<dbReference type="GeneID" id="62641265"/>
<dbReference type="GO" id="GO:0005886">
    <property type="term" value="C:plasma membrane"/>
    <property type="evidence" value="ECO:0007669"/>
    <property type="project" value="UniProtKB-SubCell"/>
</dbReference>
<gene>
    <name evidence="9" type="ORF">JQX41_13325</name>
    <name evidence="10" type="ORF">JQX48_13330</name>
</gene>
<dbReference type="EMBL" id="JAFBXF010000008">
    <property type="protein sequence ID" value="MBM2417958.1"/>
    <property type="molecule type" value="Genomic_DNA"/>
</dbReference>